<protein>
    <recommendedName>
        <fullName evidence="11">Histidinol-phosphate aminotransferase</fullName>
        <ecNumber evidence="11">2.6.1.9</ecNumber>
    </recommendedName>
    <alternativeName>
        <fullName evidence="11">Imidazole acetol-phosphate transaminase</fullName>
    </alternativeName>
</protein>
<dbReference type="SUPFAM" id="SSF53383">
    <property type="entry name" value="PLP-dependent transferases"/>
    <property type="match status" value="1"/>
</dbReference>
<evidence type="ECO:0000256" key="8">
    <source>
        <dbReference type="ARBA" id="ARBA00022898"/>
    </source>
</evidence>
<dbReference type="GO" id="GO:0000105">
    <property type="term" value="P:L-histidine biosynthetic process"/>
    <property type="evidence" value="ECO:0007669"/>
    <property type="project" value="UniProtKB-UniRule"/>
</dbReference>
<dbReference type="Gene3D" id="3.40.640.10">
    <property type="entry name" value="Type I PLP-dependent aspartate aminotransferase-like (Major domain)"/>
    <property type="match status" value="1"/>
</dbReference>
<dbReference type="RefSeq" id="WP_123086685.1">
    <property type="nucleotide sequence ID" value="NZ_RIBS01000001.1"/>
</dbReference>
<evidence type="ECO:0000259" key="12">
    <source>
        <dbReference type="Pfam" id="PF00155"/>
    </source>
</evidence>
<sequence>MPAGSDPLALVRDDLRDFAGYRSARTERNEGSVWLNANESAWANPADAASTLRRYPQPQPPDLRAALAALYGCQPAQLLAGRGSDECIDLLLRAVCRPGLDAVVTTPPTFGMYAVCARLHGCRLLEVPLLDRGGRMDVDFAVVADTAERSGAKLVMLCSPGNPSGTALPVQQIEALAWRLDGRALVVVDEAYGEYSDEPSSVALLERLRNVVVLRTLSKAHALAAARIGSVIADPALITVLQRCQAPYPLPQPCVDVALSALSAPAQAQTGDRVVQATRERECLQDALAGLSCVRAVYASQANFVLVRFADAQRALEALLAAGIVVRDMRAQPRLGDALRISLGTPEQNSAVLDTLAGLA</sequence>
<accession>A0A3M8T512</accession>
<dbReference type="InterPro" id="IPR015421">
    <property type="entry name" value="PyrdxlP-dep_Trfase_major"/>
</dbReference>
<evidence type="ECO:0000256" key="9">
    <source>
        <dbReference type="ARBA" id="ARBA00023102"/>
    </source>
</evidence>
<keyword evidence="8 11" id="KW-0663">Pyridoxal phosphate</keyword>
<dbReference type="Pfam" id="PF00155">
    <property type="entry name" value="Aminotran_1_2"/>
    <property type="match status" value="1"/>
</dbReference>
<organism evidence="13 14">
    <name type="scientific">Montanilutibacter psychrotolerans</name>
    <dbReference type="NCBI Taxonomy" id="1327343"/>
    <lineage>
        <taxon>Bacteria</taxon>
        <taxon>Pseudomonadati</taxon>
        <taxon>Pseudomonadota</taxon>
        <taxon>Gammaproteobacteria</taxon>
        <taxon>Lysobacterales</taxon>
        <taxon>Lysobacteraceae</taxon>
        <taxon>Montanilutibacter</taxon>
    </lineage>
</organism>
<comment type="caution">
    <text evidence="13">The sequence shown here is derived from an EMBL/GenBank/DDBJ whole genome shotgun (WGS) entry which is preliminary data.</text>
</comment>
<dbReference type="Gene3D" id="3.90.1150.10">
    <property type="entry name" value="Aspartate Aminotransferase, domain 1"/>
    <property type="match status" value="1"/>
</dbReference>
<name>A0A3M8T512_9GAMM</name>
<evidence type="ECO:0000256" key="6">
    <source>
        <dbReference type="ARBA" id="ARBA00022605"/>
    </source>
</evidence>
<dbReference type="GO" id="GO:0004400">
    <property type="term" value="F:histidinol-phosphate transaminase activity"/>
    <property type="evidence" value="ECO:0007669"/>
    <property type="project" value="UniProtKB-UniRule"/>
</dbReference>
<comment type="subunit">
    <text evidence="4 11">Homodimer.</text>
</comment>
<comment type="similarity">
    <text evidence="3 11">Belongs to the class-II pyridoxal-phosphate-dependent aminotransferase family. Histidinol-phosphate aminotransferase subfamily.</text>
</comment>
<evidence type="ECO:0000256" key="2">
    <source>
        <dbReference type="ARBA" id="ARBA00005011"/>
    </source>
</evidence>
<dbReference type="Proteomes" id="UP000267049">
    <property type="component" value="Unassembled WGS sequence"/>
</dbReference>
<evidence type="ECO:0000256" key="5">
    <source>
        <dbReference type="ARBA" id="ARBA00022576"/>
    </source>
</evidence>
<dbReference type="UniPathway" id="UPA00031">
    <property type="reaction ID" value="UER00012"/>
</dbReference>
<feature type="domain" description="Aminotransferase class I/classII large" evidence="12">
    <location>
        <begin position="40"/>
        <end position="355"/>
    </location>
</feature>
<dbReference type="InterPro" id="IPR004839">
    <property type="entry name" value="Aminotransferase_I/II_large"/>
</dbReference>
<dbReference type="OrthoDB" id="9813612at2"/>
<keyword evidence="7 11" id="KW-0808">Transferase</keyword>
<comment type="pathway">
    <text evidence="2 11">Amino-acid biosynthesis; L-histidine biosynthesis; L-histidine from 5-phospho-alpha-D-ribose 1-diphosphate: step 7/9.</text>
</comment>
<dbReference type="PANTHER" id="PTHR42885:SF2">
    <property type="entry name" value="HISTIDINOL-PHOSPHATE AMINOTRANSFERASE"/>
    <property type="match status" value="1"/>
</dbReference>
<keyword evidence="5 11" id="KW-0032">Aminotransferase</keyword>
<gene>
    <name evidence="11" type="primary">hisC</name>
    <name evidence="13" type="ORF">EER27_03240</name>
</gene>
<evidence type="ECO:0000256" key="1">
    <source>
        <dbReference type="ARBA" id="ARBA00001933"/>
    </source>
</evidence>
<reference evidence="13 14" key="1">
    <citation type="submission" date="2018-11" db="EMBL/GenBank/DDBJ databases">
        <title>Lysobacter cryohumiis sp. nov., isolated from soil in the Tianshan Mountains, Xinjiang, China.</title>
        <authorList>
            <person name="Luo Y."/>
            <person name="Sheng H."/>
        </authorList>
    </citation>
    <scope>NUCLEOTIDE SEQUENCE [LARGE SCALE GENOMIC DNA]</scope>
    <source>
        <strain evidence="13 14">ZS60</strain>
    </source>
</reference>
<evidence type="ECO:0000256" key="10">
    <source>
        <dbReference type="ARBA" id="ARBA00047481"/>
    </source>
</evidence>
<dbReference type="CDD" id="cd00609">
    <property type="entry name" value="AAT_like"/>
    <property type="match status" value="1"/>
</dbReference>
<dbReference type="PANTHER" id="PTHR42885">
    <property type="entry name" value="HISTIDINOL-PHOSPHATE AMINOTRANSFERASE-RELATED"/>
    <property type="match status" value="1"/>
</dbReference>
<comment type="cofactor">
    <cofactor evidence="1 11">
        <name>pyridoxal 5'-phosphate</name>
        <dbReference type="ChEBI" id="CHEBI:597326"/>
    </cofactor>
</comment>
<evidence type="ECO:0000313" key="13">
    <source>
        <dbReference type="EMBL" id="RNF86564.1"/>
    </source>
</evidence>
<dbReference type="EMBL" id="RIBS01000001">
    <property type="protein sequence ID" value="RNF86564.1"/>
    <property type="molecule type" value="Genomic_DNA"/>
</dbReference>
<keyword evidence="6 11" id="KW-0028">Amino-acid biosynthesis</keyword>
<evidence type="ECO:0000256" key="11">
    <source>
        <dbReference type="HAMAP-Rule" id="MF_01023"/>
    </source>
</evidence>
<dbReference type="AlphaFoldDB" id="A0A3M8T512"/>
<keyword evidence="9 11" id="KW-0368">Histidine biosynthesis</keyword>
<dbReference type="InterPro" id="IPR005861">
    <property type="entry name" value="HisP_aminotrans"/>
</dbReference>
<keyword evidence="14" id="KW-1185">Reference proteome</keyword>
<proteinExistence type="inferred from homology"/>
<dbReference type="EC" id="2.6.1.9" evidence="11"/>
<feature type="modified residue" description="N6-(pyridoxal phosphate)lysine" evidence="11">
    <location>
        <position position="219"/>
    </location>
</feature>
<dbReference type="GO" id="GO:0030170">
    <property type="term" value="F:pyridoxal phosphate binding"/>
    <property type="evidence" value="ECO:0007669"/>
    <property type="project" value="InterPro"/>
</dbReference>
<evidence type="ECO:0000256" key="4">
    <source>
        <dbReference type="ARBA" id="ARBA00011738"/>
    </source>
</evidence>
<comment type="catalytic activity">
    <reaction evidence="10 11">
        <text>L-histidinol phosphate + 2-oxoglutarate = 3-(imidazol-4-yl)-2-oxopropyl phosphate + L-glutamate</text>
        <dbReference type="Rhea" id="RHEA:23744"/>
        <dbReference type="ChEBI" id="CHEBI:16810"/>
        <dbReference type="ChEBI" id="CHEBI:29985"/>
        <dbReference type="ChEBI" id="CHEBI:57766"/>
        <dbReference type="ChEBI" id="CHEBI:57980"/>
        <dbReference type="EC" id="2.6.1.9"/>
    </reaction>
</comment>
<dbReference type="InterPro" id="IPR015424">
    <property type="entry name" value="PyrdxlP-dep_Trfase"/>
</dbReference>
<evidence type="ECO:0000313" key="14">
    <source>
        <dbReference type="Proteomes" id="UP000267049"/>
    </source>
</evidence>
<evidence type="ECO:0000256" key="7">
    <source>
        <dbReference type="ARBA" id="ARBA00022679"/>
    </source>
</evidence>
<dbReference type="HAMAP" id="MF_01023">
    <property type="entry name" value="HisC_aminotrans_2"/>
    <property type="match status" value="1"/>
</dbReference>
<evidence type="ECO:0000256" key="3">
    <source>
        <dbReference type="ARBA" id="ARBA00007970"/>
    </source>
</evidence>
<dbReference type="NCBIfam" id="TIGR01141">
    <property type="entry name" value="hisC"/>
    <property type="match status" value="1"/>
</dbReference>
<dbReference type="InterPro" id="IPR015422">
    <property type="entry name" value="PyrdxlP-dep_Trfase_small"/>
</dbReference>